<sequence>MYYIPWTCARVQITLDNRDICRARLSIRLRELCLRASYFLGHAVAFELRYCAAMQQLGARSRSMKLSRKRHGFCTILANLYRNVIIFKLSSIQYS</sequence>
<protein>
    <submittedName>
        <fullName evidence="1">Uncharacterized protein</fullName>
    </submittedName>
</protein>
<reference evidence="1 2" key="1">
    <citation type="submission" date="2023-03" db="EMBL/GenBank/DDBJ databases">
        <title>High recombination rates correlate with genetic variation in Cardiocondyla obscurior ants.</title>
        <authorList>
            <person name="Errbii M."/>
        </authorList>
    </citation>
    <scope>NUCLEOTIDE SEQUENCE [LARGE SCALE GENOMIC DNA]</scope>
    <source>
        <strain evidence="1">Alpha-2009</strain>
        <tissue evidence="1">Whole body</tissue>
    </source>
</reference>
<proteinExistence type="predicted"/>
<name>A0AAW2GUR0_9HYME</name>
<gene>
    <name evidence="1" type="ORF">PUN28_002533</name>
</gene>
<dbReference type="Proteomes" id="UP001430953">
    <property type="component" value="Unassembled WGS sequence"/>
</dbReference>
<dbReference type="EMBL" id="JADYXP020000002">
    <property type="protein sequence ID" value="KAL0131003.1"/>
    <property type="molecule type" value="Genomic_DNA"/>
</dbReference>
<accession>A0AAW2GUR0</accession>
<comment type="caution">
    <text evidence="1">The sequence shown here is derived from an EMBL/GenBank/DDBJ whole genome shotgun (WGS) entry which is preliminary data.</text>
</comment>
<organism evidence="1 2">
    <name type="scientific">Cardiocondyla obscurior</name>
    <dbReference type="NCBI Taxonomy" id="286306"/>
    <lineage>
        <taxon>Eukaryota</taxon>
        <taxon>Metazoa</taxon>
        <taxon>Ecdysozoa</taxon>
        <taxon>Arthropoda</taxon>
        <taxon>Hexapoda</taxon>
        <taxon>Insecta</taxon>
        <taxon>Pterygota</taxon>
        <taxon>Neoptera</taxon>
        <taxon>Endopterygota</taxon>
        <taxon>Hymenoptera</taxon>
        <taxon>Apocrita</taxon>
        <taxon>Aculeata</taxon>
        <taxon>Formicoidea</taxon>
        <taxon>Formicidae</taxon>
        <taxon>Myrmicinae</taxon>
        <taxon>Cardiocondyla</taxon>
    </lineage>
</organism>
<evidence type="ECO:0000313" key="1">
    <source>
        <dbReference type="EMBL" id="KAL0131003.1"/>
    </source>
</evidence>
<evidence type="ECO:0000313" key="2">
    <source>
        <dbReference type="Proteomes" id="UP001430953"/>
    </source>
</evidence>
<keyword evidence="2" id="KW-1185">Reference proteome</keyword>
<dbReference type="AlphaFoldDB" id="A0AAW2GUR0"/>